<reference evidence="6" key="1">
    <citation type="journal article" date="2021" name="PeerJ">
        <title>Extensive microbial diversity within the chicken gut microbiome revealed by metagenomics and culture.</title>
        <authorList>
            <person name="Gilroy R."/>
            <person name="Ravi A."/>
            <person name="Getino M."/>
            <person name="Pursley I."/>
            <person name="Horton D.L."/>
            <person name="Alikhan N.F."/>
            <person name="Baker D."/>
            <person name="Gharbi K."/>
            <person name="Hall N."/>
            <person name="Watson M."/>
            <person name="Adriaenssens E.M."/>
            <person name="Foster-Nyarko E."/>
            <person name="Jarju S."/>
            <person name="Secka A."/>
            <person name="Antonio M."/>
            <person name="Oren A."/>
            <person name="Chaudhuri R.R."/>
            <person name="La Ragione R."/>
            <person name="Hildebrand F."/>
            <person name="Pallen M.J."/>
        </authorList>
    </citation>
    <scope>NUCLEOTIDE SEQUENCE</scope>
    <source>
        <strain evidence="6">ChiGjej1B1-1692</strain>
    </source>
</reference>
<evidence type="ECO:0000256" key="4">
    <source>
        <dbReference type="RuleBase" id="RU362028"/>
    </source>
</evidence>
<dbReference type="AlphaFoldDB" id="A0A9D2NZ78"/>
<evidence type="ECO:0000313" key="6">
    <source>
        <dbReference type="EMBL" id="HJC39528.1"/>
    </source>
</evidence>
<accession>A0A9D2NZ78</accession>
<evidence type="ECO:0000256" key="2">
    <source>
        <dbReference type="ARBA" id="ARBA00010876"/>
    </source>
</evidence>
<organism evidence="6 7">
    <name type="scientific">Candidatus Mediterraneibacter faecigallinarum</name>
    <dbReference type="NCBI Taxonomy" id="2838669"/>
    <lineage>
        <taxon>Bacteria</taxon>
        <taxon>Bacillati</taxon>
        <taxon>Bacillota</taxon>
        <taxon>Clostridia</taxon>
        <taxon>Lachnospirales</taxon>
        <taxon>Lachnospiraceae</taxon>
        <taxon>Mediterraneibacter</taxon>
    </lineage>
</organism>
<dbReference type="PANTHER" id="PTHR21600:SF44">
    <property type="entry name" value="RIBOSOMAL LARGE SUBUNIT PSEUDOURIDINE SYNTHASE D"/>
    <property type="match status" value="1"/>
</dbReference>
<protein>
    <recommendedName>
        <fullName evidence="4">Pseudouridine synthase</fullName>
        <ecNumber evidence="4">5.4.99.-</ecNumber>
    </recommendedName>
</protein>
<evidence type="ECO:0000256" key="1">
    <source>
        <dbReference type="ARBA" id="ARBA00000073"/>
    </source>
</evidence>
<dbReference type="Gene3D" id="3.30.2350.10">
    <property type="entry name" value="Pseudouridine synthase"/>
    <property type="match status" value="1"/>
</dbReference>
<dbReference type="InterPro" id="IPR050188">
    <property type="entry name" value="RluA_PseudoU_synthase"/>
</dbReference>
<evidence type="ECO:0000256" key="3">
    <source>
        <dbReference type="PIRSR" id="PIRSR606225-1"/>
    </source>
</evidence>
<reference evidence="6" key="2">
    <citation type="submission" date="2021-04" db="EMBL/GenBank/DDBJ databases">
        <authorList>
            <person name="Gilroy R."/>
        </authorList>
    </citation>
    <scope>NUCLEOTIDE SEQUENCE</scope>
    <source>
        <strain evidence="6">ChiGjej1B1-1692</strain>
    </source>
</reference>
<proteinExistence type="inferred from homology"/>
<dbReference type="Pfam" id="PF00849">
    <property type="entry name" value="PseudoU_synth_2"/>
    <property type="match status" value="1"/>
</dbReference>
<dbReference type="InterPro" id="IPR006225">
    <property type="entry name" value="PsdUridine_synth_RluC/D"/>
</dbReference>
<dbReference type="Proteomes" id="UP000823894">
    <property type="component" value="Unassembled WGS sequence"/>
</dbReference>
<comment type="catalytic activity">
    <reaction evidence="1 4">
        <text>a uridine in RNA = a pseudouridine in RNA</text>
        <dbReference type="Rhea" id="RHEA:48348"/>
        <dbReference type="Rhea" id="RHEA-COMP:12068"/>
        <dbReference type="Rhea" id="RHEA-COMP:12069"/>
        <dbReference type="ChEBI" id="CHEBI:65314"/>
        <dbReference type="ChEBI" id="CHEBI:65315"/>
    </reaction>
</comment>
<dbReference type="GO" id="GO:0000455">
    <property type="term" value="P:enzyme-directed rRNA pseudouridine synthesis"/>
    <property type="evidence" value="ECO:0007669"/>
    <property type="project" value="TreeGrafter"/>
</dbReference>
<dbReference type="InterPro" id="IPR020103">
    <property type="entry name" value="PsdUridine_synth_cat_dom_sf"/>
</dbReference>
<keyword evidence="4" id="KW-0413">Isomerase</keyword>
<feature type="active site" evidence="3">
    <location>
        <position position="136"/>
    </location>
</feature>
<dbReference type="CDD" id="cd02869">
    <property type="entry name" value="PseudoU_synth_RluA_like"/>
    <property type="match status" value="1"/>
</dbReference>
<dbReference type="GO" id="GO:0009982">
    <property type="term" value="F:pseudouridine synthase activity"/>
    <property type="evidence" value="ECO:0007669"/>
    <property type="project" value="InterPro"/>
</dbReference>
<feature type="domain" description="Pseudouridine synthase RsuA/RluA-like" evidence="5">
    <location>
        <begin position="89"/>
        <end position="240"/>
    </location>
</feature>
<comment type="function">
    <text evidence="4">Responsible for synthesis of pseudouridine from uracil.</text>
</comment>
<name>A0A9D2NZ78_9FIRM</name>
<dbReference type="PANTHER" id="PTHR21600">
    <property type="entry name" value="MITOCHONDRIAL RNA PSEUDOURIDINE SYNTHASE"/>
    <property type="match status" value="1"/>
</dbReference>
<evidence type="ECO:0000259" key="5">
    <source>
        <dbReference type="Pfam" id="PF00849"/>
    </source>
</evidence>
<dbReference type="GO" id="GO:0140098">
    <property type="term" value="F:catalytic activity, acting on RNA"/>
    <property type="evidence" value="ECO:0007669"/>
    <property type="project" value="UniProtKB-ARBA"/>
</dbReference>
<dbReference type="EC" id="5.4.99.-" evidence="4"/>
<evidence type="ECO:0000313" key="7">
    <source>
        <dbReference type="Proteomes" id="UP000823894"/>
    </source>
</evidence>
<comment type="similarity">
    <text evidence="2 4">Belongs to the pseudouridine synthase RluA family.</text>
</comment>
<dbReference type="NCBIfam" id="TIGR00005">
    <property type="entry name" value="rluA_subfam"/>
    <property type="match status" value="1"/>
</dbReference>
<dbReference type="InterPro" id="IPR006145">
    <property type="entry name" value="PsdUridine_synth_RsuA/RluA"/>
</dbReference>
<dbReference type="GO" id="GO:0003723">
    <property type="term" value="F:RNA binding"/>
    <property type="evidence" value="ECO:0007669"/>
    <property type="project" value="InterPro"/>
</dbReference>
<dbReference type="EMBL" id="DWWK01000179">
    <property type="protein sequence ID" value="HJC39528.1"/>
    <property type="molecule type" value="Genomic_DNA"/>
</dbReference>
<comment type="caution">
    <text evidence="6">The sequence shown here is derived from an EMBL/GenBank/DDBJ whole genome shotgun (WGS) entry which is preliminary data.</text>
</comment>
<dbReference type="SUPFAM" id="SSF55120">
    <property type="entry name" value="Pseudouridine synthase"/>
    <property type="match status" value="1"/>
</dbReference>
<gene>
    <name evidence="6" type="ORF">H9757_10800</name>
</gene>
<sequence>MERIITYRIRESEEGLRTEQYLRRKGYSYQNLTQLKKMPESILINGVWSYMRTVLHRDDILTVHIKEDGSSPNIPPVKLPLDIVYEDGDILVVNKPAGMPIHPSLNNYRNSLANALMYYFSEQGVPFIFRCTNRLDRDTSGLTVIAKHLVSSSILSGMGTRHEIEREYLAVVRGSVTPASGTISAPLARAGTSLIERKVDFDQGEHAVTHYRVVDEKNGHSLVSLTLETGRTHQIRVHMKYIGFPLVGDYLYNPDMEHIARQALHSHRLRFRHPITGEWMEFTAPLPDDMAHILEPHTPPGGHS</sequence>